<keyword evidence="5" id="KW-0472">Membrane</keyword>
<dbReference type="Proteomes" id="UP000184501">
    <property type="component" value="Unassembled WGS sequence"/>
</dbReference>
<sequence>MLGGVTDVSSDPAPATGGRVAAFFDLDKTVIAKSSTLAFSRPFLQEGLINRRAVLKSAYAQFVFMLAGADADQTDRMRAHLTSLCAGWDVEQVRSVVEETLHDIVDPLVYKEAAQLVAEHREQGHDVVVVSSSGEEIVAPIAQMVGATHSVGTRMVVENGRYTGGVDFYCHGEGKADAIRELAAERGYDLAGCHAYSDSAVDLPLLEAVGHPTAVNPDRGLRKVAVQRGWPVLAFSHPVSLRARIPTPSGAAVAAAAAVGLGAVAAAGVAWFGLRRRRRGDD</sequence>
<keyword evidence="4" id="KW-0460">Magnesium</keyword>
<dbReference type="NCBIfam" id="TIGR01490">
    <property type="entry name" value="HAD-SF-IB-hyp1"/>
    <property type="match status" value="1"/>
</dbReference>
<dbReference type="OrthoDB" id="25607at2"/>
<dbReference type="GO" id="GO:0046872">
    <property type="term" value="F:metal ion binding"/>
    <property type="evidence" value="ECO:0007669"/>
    <property type="project" value="UniProtKB-KW"/>
</dbReference>
<dbReference type="PANTHER" id="PTHR43344">
    <property type="entry name" value="PHOSPHOSERINE PHOSPHATASE"/>
    <property type="match status" value="1"/>
</dbReference>
<dbReference type="InterPro" id="IPR006385">
    <property type="entry name" value="HAD_hydro_SerB1"/>
</dbReference>
<dbReference type="GO" id="GO:0016787">
    <property type="term" value="F:hydrolase activity"/>
    <property type="evidence" value="ECO:0007669"/>
    <property type="project" value="UniProtKB-KW"/>
</dbReference>
<dbReference type="InterPro" id="IPR050582">
    <property type="entry name" value="HAD-like_SerB"/>
</dbReference>
<dbReference type="CDD" id="cd02612">
    <property type="entry name" value="HAD_PGPPase"/>
    <property type="match status" value="1"/>
</dbReference>
<evidence type="ECO:0000256" key="3">
    <source>
        <dbReference type="ARBA" id="ARBA00022801"/>
    </source>
</evidence>
<proteinExistence type="inferred from homology"/>
<dbReference type="NCBIfam" id="TIGR01488">
    <property type="entry name" value="HAD-SF-IB"/>
    <property type="match status" value="1"/>
</dbReference>
<reference evidence="6 7" key="1">
    <citation type="submission" date="2016-11" db="EMBL/GenBank/DDBJ databases">
        <authorList>
            <person name="Jaros S."/>
            <person name="Januszkiewicz K."/>
            <person name="Wedrychowicz H."/>
        </authorList>
    </citation>
    <scope>NUCLEOTIDE SEQUENCE [LARGE SCALE GENOMIC DNA]</scope>
    <source>
        <strain evidence="6 7">DSM 44523</strain>
    </source>
</reference>
<dbReference type="InterPro" id="IPR023214">
    <property type="entry name" value="HAD_sf"/>
</dbReference>
<dbReference type="SUPFAM" id="SSF56784">
    <property type="entry name" value="HAD-like"/>
    <property type="match status" value="1"/>
</dbReference>
<dbReference type="PANTHER" id="PTHR43344:SF13">
    <property type="entry name" value="PHOSPHATASE RV3661-RELATED"/>
    <property type="match status" value="1"/>
</dbReference>
<dbReference type="FunFam" id="3.40.50.1000:FF:000025">
    <property type="entry name" value="HAD hydrolase, family IB"/>
    <property type="match status" value="1"/>
</dbReference>
<name>A0A1M4VVD7_STRHI</name>
<keyword evidence="7" id="KW-1185">Reference proteome</keyword>
<evidence type="ECO:0000256" key="1">
    <source>
        <dbReference type="ARBA" id="ARBA00009184"/>
    </source>
</evidence>
<dbReference type="RefSeq" id="WP_073479967.1">
    <property type="nucleotide sequence ID" value="NZ_FQVN01000001.1"/>
</dbReference>
<evidence type="ECO:0000313" key="6">
    <source>
        <dbReference type="EMBL" id="SHE72984.1"/>
    </source>
</evidence>
<dbReference type="Gene3D" id="3.40.50.1000">
    <property type="entry name" value="HAD superfamily/HAD-like"/>
    <property type="match status" value="1"/>
</dbReference>
<dbReference type="AlphaFoldDB" id="A0A1M4VVD7"/>
<dbReference type="InterPro" id="IPR036412">
    <property type="entry name" value="HAD-like_sf"/>
</dbReference>
<keyword evidence="3 6" id="KW-0378">Hydrolase</keyword>
<dbReference type="Gene3D" id="1.20.1440.100">
    <property type="entry name" value="SG protein - dephosphorylation function"/>
    <property type="match status" value="1"/>
</dbReference>
<evidence type="ECO:0000256" key="4">
    <source>
        <dbReference type="ARBA" id="ARBA00022842"/>
    </source>
</evidence>
<organism evidence="6 7">
    <name type="scientific">Streptoalloteichus hindustanus</name>
    <dbReference type="NCBI Taxonomy" id="2017"/>
    <lineage>
        <taxon>Bacteria</taxon>
        <taxon>Bacillati</taxon>
        <taxon>Actinomycetota</taxon>
        <taxon>Actinomycetes</taxon>
        <taxon>Pseudonocardiales</taxon>
        <taxon>Pseudonocardiaceae</taxon>
        <taxon>Streptoalloteichus</taxon>
    </lineage>
</organism>
<dbReference type="STRING" id="2017.SAMN05444320_101906"/>
<dbReference type="EMBL" id="FQVN01000001">
    <property type="protein sequence ID" value="SHE72984.1"/>
    <property type="molecule type" value="Genomic_DNA"/>
</dbReference>
<dbReference type="Pfam" id="PF12710">
    <property type="entry name" value="HAD"/>
    <property type="match status" value="1"/>
</dbReference>
<accession>A0A1M4VVD7</accession>
<feature type="transmembrane region" description="Helical" evidence="5">
    <location>
        <begin position="251"/>
        <end position="274"/>
    </location>
</feature>
<keyword evidence="5" id="KW-1133">Transmembrane helix</keyword>
<keyword evidence="5" id="KW-0812">Transmembrane</keyword>
<gene>
    <name evidence="6" type="ORF">SAMN05444320_101906</name>
</gene>
<protein>
    <submittedName>
        <fullName evidence="6">HAD-superfamily subfamily IB hydrolase, TIGR01490</fullName>
    </submittedName>
</protein>
<evidence type="ECO:0000256" key="5">
    <source>
        <dbReference type="SAM" id="Phobius"/>
    </source>
</evidence>
<keyword evidence="2" id="KW-0479">Metal-binding</keyword>
<evidence type="ECO:0000313" key="7">
    <source>
        <dbReference type="Proteomes" id="UP000184501"/>
    </source>
</evidence>
<comment type="similarity">
    <text evidence="1">Belongs to the HAD-like hydrolase superfamily. SerB family.</text>
</comment>
<evidence type="ECO:0000256" key="2">
    <source>
        <dbReference type="ARBA" id="ARBA00022723"/>
    </source>
</evidence>